<keyword evidence="5" id="KW-0808">Transferase</keyword>
<dbReference type="EMBL" id="GG745570">
    <property type="protein sequence ID" value="EFD92576.1"/>
    <property type="molecule type" value="Genomic_DNA"/>
</dbReference>
<dbReference type="GO" id="GO:0008033">
    <property type="term" value="P:tRNA processing"/>
    <property type="evidence" value="ECO:0007669"/>
    <property type="project" value="UniProtKB-KW"/>
</dbReference>
<dbReference type="PANTHER" id="PTHR10335">
    <property type="entry name" value="RRNA 2-O-METHYLTRANSFERASE FIBRILLARIN"/>
    <property type="match status" value="1"/>
</dbReference>
<dbReference type="PRINTS" id="PR00052">
    <property type="entry name" value="FIBRILLARIN"/>
</dbReference>
<dbReference type="GO" id="GO:0008649">
    <property type="term" value="F:rRNA methyltransferase activity"/>
    <property type="evidence" value="ECO:0007669"/>
    <property type="project" value="TreeGrafter"/>
</dbReference>
<keyword evidence="4" id="KW-0489">Methyltransferase</keyword>
<dbReference type="SMART" id="SM01206">
    <property type="entry name" value="Fibrillarin"/>
    <property type="match status" value="1"/>
</dbReference>
<evidence type="ECO:0000256" key="3">
    <source>
        <dbReference type="ARBA" id="ARBA00022552"/>
    </source>
</evidence>
<evidence type="ECO:0000256" key="1">
    <source>
        <dbReference type="ARBA" id="ARBA00010632"/>
    </source>
</evidence>
<evidence type="ECO:0000256" key="5">
    <source>
        <dbReference type="ARBA" id="ARBA00022679"/>
    </source>
</evidence>
<reference evidence="8 9" key="1">
    <citation type="journal article" date="2010" name="Proc. Natl. Acad. Sci. U.S.A.">
        <title>Enigmatic, ultrasmall, uncultivated Archaea.</title>
        <authorList>
            <person name="Baker B.J."/>
            <person name="Comolli L.R."/>
            <person name="Dick G.J."/>
            <person name="Hauser L.J."/>
            <person name="Hyatt D."/>
            <person name="Dill B.D."/>
            <person name="Land M.L."/>
            <person name="Verberkmoes N.C."/>
            <person name="Hettich R.L."/>
            <person name="Banfield J.F."/>
        </authorList>
    </citation>
    <scope>NUCLEOTIDE SEQUENCE [LARGE SCALE GENOMIC DNA]</scope>
</reference>
<protein>
    <recommendedName>
        <fullName evidence="2">rRNA 2'-O-methyltransferase fibrillarin</fullName>
    </recommendedName>
</protein>
<dbReference type="GO" id="GO:1990259">
    <property type="term" value="F:histone H2AQ104 methyltransferase activity"/>
    <property type="evidence" value="ECO:0007669"/>
    <property type="project" value="TreeGrafter"/>
</dbReference>
<sequence>MEIKKVIDGVYWLFENNGKRTLVTKSAYSNSSVYGERVFKYKSDFYREWVPYRSKFSAAFYKGLNFIDIKESFSVLYLGASSGTTVSHVSDIIGTTGSVYAIEIAEEMAVSLSTS</sequence>
<accession>D6GW35</accession>
<evidence type="ECO:0000256" key="7">
    <source>
        <dbReference type="ARBA" id="ARBA00022884"/>
    </source>
</evidence>
<proteinExistence type="inferred from homology"/>
<dbReference type="GO" id="GO:0003723">
    <property type="term" value="F:RNA binding"/>
    <property type="evidence" value="ECO:0007669"/>
    <property type="project" value="UniProtKB-KW"/>
</dbReference>
<name>D6GW35_PARA5</name>
<evidence type="ECO:0000256" key="2">
    <source>
        <dbReference type="ARBA" id="ARBA00015190"/>
    </source>
</evidence>
<organism evidence="8 9">
    <name type="scientific">Candidatus Parvarchaeum acidophilus ARMAN-5</name>
    <dbReference type="NCBI Taxonomy" id="662762"/>
    <lineage>
        <taxon>Archaea</taxon>
        <taxon>Candidatus Parvarchaeota</taxon>
        <taxon>Candidatus Parvarchaeum</taxon>
    </lineage>
</organism>
<dbReference type="NCBIfam" id="NF003276">
    <property type="entry name" value="PRK04266.1-2"/>
    <property type="match status" value="1"/>
</dbReference>
<dbReference type="AlphaFoldDB" id="D6GW35"/>
<evidence type="ECO:0000313" key="9">
    <source>
        <dbReference type="Proteomes" id="UP000009376"/>
    </source>
</evidence>
<evidence type="ECO:0000313" key="8">
    <source>
        <dbReference type="EMBL" id="EFD92576.1"/>
    </source>
</evidence>
<feature type="non-terminal residue" evidence="8">
    <location>
        <position position="115"/>
    </location>
</feature>
<evidence type="ECO:0000256" key="6">
    <source>
        <dbReference type="ARBA" id="ARBA00022694"/>
    </source>
</evidence>
<dbReference type="Proteomes" id="UP000009376">
    <property type="component" value="Unassembled WGS sequence"/>
</dbReference>
<dbReference type="Gene3D" id="3.30.200.20">
    <property type="entry name" value="Phosphorylase Kinase, domain 1"/>
    <property type="match status" value="1"/>
</dbReference>
<gene>
    <name evidence="8" type="ORF">BJBARM5_1098</name>
</gene>
<dbReference type="InterPro" id="IPR029063">
    <property type="entry name" value="SAM-dependent_MTases_sf"/>
</dbReference>
<evidence type="ECO:0000256" key="4">
    <source>
        <dbReference type="ARBA" id="ARBA00022603"/>
    </source>
</evidence>
<dbReference type="Pfam" id="PF01269">
    <property type="entry name" value="Fibrillarin"/>
    <property type="match status" value="1"/>
</dbReference>
<keyword evidence="3" id="KW-0698">rRNA processing</keyword>
<dbReference type="InterPro" id="IPR000692">
    <property type="entry name" value="Fibrillarin"/>
</dbReference>
<dbReference type="PANTHER" id="PTHR10335:SF17">
    <property type="entry name" value="FIBRILLARIN"/>
    <property type="match status" value="1"/>
</dbReference>
<keyword evidence="7" id="KW-0694">RNA-binding</keyword>
<comment type="similarity">
    <text evidence="1">Belongs to the methyltransferase superfamily. Fibrillarin family.</text>
</comment>
<dbReference type="SUPFAM" id="SSF53335">
    <property type="entry name" value="S-adenosyl-L-methionine-dependent methyltransferases"/>
    <property type="match status" value="1"/>
</dbReference>
<dbReference type="GO" id="GO:0000494">
    <property type="term" value="P:box C/D sno(s)RNA 3'-end processing"/>
    <property type="evidence" value="ECO:0007669"/>
    <property type="project" value="TreeGrafter"/>
</dbReference>
<keyword evidence="6" id="KW-0819">tRNA processing</keyword>
<dbReference type="Gene3D" id="3.40.50.150">
    <property type="entry name" value="Vaccinia Virus protein VP39"/>
    <property type="match status" value="1"/>
</dbReference>